<evidence type="ECO:0000256" key="7">
    <source>
        <dbReference type="SAM" id="Phobius"/>
    </source>
</evidence>
<keyword evidence="4" id="KW-0677">Repeat</keyword>
<reference evidence="8" key="1">
    <citation type="submission" date="2018-05" db="EMBL/GenBank/DDBJ databases">
        <authorList>
            <person name="Lanie J.A."/>
            <person name="Ng W.-L."/>
            <person name="Kazmierczak K.M."/>
            <person name="Andrzejewski T.M."/>
            <person name="Davidsen T.M."/>
            <person name="Wayne K.J."/>
            <person name="Tettelin H."/>
            <person name="Glass J.I."/>
            <person name="Rusch D."/>
            <person name="Podicherti R."/>
            <person name="Tsui H.-C.T."/>
            <person name="Winkler M.E."/>
        </authorList>
    </citation>
    <scope>NUCLEOTIDE SEQUENCE</scope>
</reference>
<dbReference type="GO" id="GO:0016020">
    <property type="term" value="C:membrane"/>
    <property type="evidence" value="ECO:0007669"/>
    <property type="project" value="InterPro"/>
</dbReference>
<dbReference type="PRINTS" id="PR00783">
    <property type="entry name" value="MINTRINSICP"/>
</dbReference>
<gene>
    <name evidence="8" type="ORF">METZ01_LOCUS380689</name>
</gene>
<dbReference type="InterPro" id="IPR023271">
    <property type="entry name" value="Aquaporin-like"/>
</dbReference>
<feature type="transmembrane region" description="Helical" evidence="7">
    <location>
        <begin position="21"/>
        <end position="41"/>
    </location>
</feature>
<dbReference type="InterPro" id="IPR022357">
    <property type="entry name" value="MIP_CS"/>
</dbReference>
<dbReference type="PROSITE" id="PS00221">
    <property type="entry name" value="MIP"/>
    <property type="match status" value="1"/>
</dbReference>
<dbReference type="Pfam" id="PF00230">
    <property type="entry name" value="MIP"/>
    <property type="match status" value="1"/>
</dbReference>
<comment type="subcellular location">
    <subcellularLocation>
        <location evidence="1">Endomembrane system</location>
        <topology evidence="1">Multi-pass membrane protein</topology>
    </subcellularLocation>
</comment>
<evidence type="ECO:0000256" key="6">
    <source>
        <dbReference type="ARBA" id="ARBA00023136"/>
    </source>
</evidence>
<keyword evidence="2" id="KW-0813">Transport</keyword>
<dbReference type="GO" id="GO:0005737">
    <property type="term" value="C:cytoplasm"/>
    <property type="evidence" value="ECO:0007669"/>
    <property type="project" value="UniProtKB-ARBA"/>
</dbReference>
<evidence type="ECO:0000256" key="2">
    <source>
        <dbReference type="ARBA" id="ARBA00022448"/>
    </source>
</evidence>
<organism evidence="8">
    <name type="scientific">marine metagenome</name>
    <dbReference type="NCBI Taxonomy" id="408172"/>
    <lineage>
        <taxon>unclassified sequences</taxon>
        <taxon>metagenomes</taxon>
        <taxon>ecological metagenomes</taxon>
    </lineage>
</organism>
<feature type="transmembrane region" description="Helical" evidence="7">
    <location>
        <begin position="130"/>
        <end position="149"/>
    </location>
</feature>
<feature type="transmembrane region" description="Helical" evidence="7">
    <location>
        <begin position="90"/>
        <end position="110"/>
    </location>
</feature>
<evidence type="ECO:0000256" key="3">
    <source>
        <dbReference type="ARBA" id="ARBA00022692"/>
    </source>
</evidence>
<dbReference type="InterPro" id="IPR034294">
    <property type="entry name" value="Aquaporin_transptr"/>
</dbReference>
<dbReference type="PANTHER" id="PTHR45665">
    <property type="entry name" value="AQUAPORIN-8"/>
    <property type="match status" value="1"/>
</dbReference>
<proteinExistence type="predicted"/>
<evidence type="ECO:0008006" key="9">
    <source>
        <dbReference type="Google" id="ProtNLM"/>
    </source>
</evidence>
<dbReference type="PANTHER" id="PTHR45665:SF9">
    <property type="entry name" value="AQUAPORIN-8"/>
    <property type="match status" value="1"/>
</dbReference>
<protein>
    <recommendedName>
        <fullName evidence="9">Aquaporin</fullName>
    </recommendedName>
</protein>
<keyword evidence="6 7" id="KW-0472">Membrane</keyword>
<dbReference type="GO" id="GO:0015250">
    <property type="term" value="F:water channel activity"/>
    <property type="evidence" value="ECO:0007669"/>
    <property type="project" value="TreeGrafter"/>
</dbReference>
<dbReference type="GO" id="GO:0019755">
    <property type="term" value="P:one-carbon compound transport"/>
    <property type="evidence" value="ECO:0007669"/>
    <property type="project" value="UniProtKB-ARBA"/>
</dbReference>
<dbReference type="Gene3D" id="1.20.1080.10">
    <property type="entry name" value="Glycerol uptake facilitator protein"/>
    <property type="match status" value="1"/>
</dbReference>
<feature type="non-terminal residue" evidence="8">
    <location>
        <position position="158"/>
    </location>
</feature>
<dbReference type="EMBL" id="UINC01140595">
    <property type="protein sequence ID" value="SVD27835.1"/>
    <property type="molecule type" value="Genomic_DNA"/>
</dbReference>
<dbReference type="GO" id="GO:0012505">
    <property type="term" value="C:endomembrane system"/>
    <property type="evidence" value="ECO:0007669"/>
    <property type="project" value="UniProtKB-SubCell"/>
</dbReference>
<evidence type="ECO:0000313" key="8">
    <source>
        <dbReference type="EMBL" id="SVD27835.1"/>
    </source>
</evidence>
<keyword evidence="3 7" id="KW-0812">Transmembrane</keyword>
<sequence length="158" mass="16113">MSLKWGVDDLTNVDSWRLAAVEMLATALFVFLGTGAAYASGGDITATALGHGLAIMALVAATAKITGAHINPAVTITMWVLGKDDLGKSLTYIIGQLVGATLGAYLLYLIVGSVSGEHALGAGVTTGEGFLTEIIVTFALIATVLAVAVHPQGKSRVT</sequence>
<keyword evidence="5 7" id="KW-1133">Transmembrane helix</keyword>
<name>A0A382U1P4_9ZZZZ</name>
<dbReference type="SUPFAM" id="SSF81338">
    <property type="entry name" value="Aquaporin-like"/>
    <property type="match status" value="1"/>
</dbReference>
<accession>A0A382U1P4</accession>
<dbReference type="InterPro" id="IPR000425">
    <property type="entry name" value="MIP"/>
</dbReference>
<evidence type="ECO:0000256" key="4">
    <source>
        <dbReference type="ARBA" id="ARBA00022737"/>
    </source>
</evidence>
<evidence type="ECO:0000256" key="1">
    <source>
        <dbReference type="ARBA" id="ARBA00004127"/>
    </source>
</evidence>
<feature type="transmembrane region" description="Helical" evidence="7">
    <location>
        <begin position="53"/>
        <end position="81"/>
    </location>
</feature>
<evidence type="ECO:0000256" key="5">
    <source>
        <dbReference type="ARBA" id="ARBA00022989"/>
    </source>
</evidence>
<dbReference type="AlphaFoldDB" id="A0A382U1P4"/>